<keyword evidence="4" id="KW-1185">Reference proteome</keyword>
<dbReference type="PANTHER" id="PTHR24320">
    <property type="entry name" value="RETINOL DEHYDROGENASE"/>
    <property type="match status" value="1"/>
</dbReference>
<dbReference type="PRINTS" id="PR00081">
    <property type="entry name" value="GDHRDH"/>
</dbReference>
<dbReference type="OrthoDB" id="9809821at2"/>
<dbReference type="GO" id="GO:0016491">
    <property type="term" value="F:oxidoreductase activity"/>
    <property type="evidence" value="ECO:0007669"/>
    <property type="project" value="UniProtKB-KW"/>
</dbReference>
<dbReference type="PANTHER" id="PTHR24320:SF148">
    <property type="entry name" value="NAD(P)-BINDING ROSSMANN-FOLD SUPERFAMILY PROTEIN"/>
    <property type="match status" value="1"/>
</dbReference>
<dbReference type="EMBL" id="LITU01000081">
    <property type="protein sequence ID" value="KOY13227.1"/>
    <property type="molecule type" value="Genomic_DNA"/>
</dbReference>
<proteinExistence type="inferred from homology"/>
<reference evidence="3 4" key="1">
    <citation type="submission" date="2015-08" db="EMBL/GenBank/DDBJ databases">
        <title>Draft genome sequence of cellulolytic and xylanolytic Paenibacillus sp. A59, isolated from a decaying forest soil from Patagonia, Argentina.</title>
        <authorList>
            <person name="Ghio S."/>
            <person name="Caceres A.M."/>
            <person name="Talia P."/>
            <person name="Grasso D."/>
            <person name="Campos E."/>
        </authorList>
    </citation>
    <scope>NUCLEOTIDE SEQUENCE [LARGE SCALE GENOMIC DNA]</scope>
    <source>
        <strain evidence="3 4">A59</strain>
    </source>
</reference>
<evidence type="ECO:0000313" key="3">
    <source>
        <dbReference type="EMBL" id="KOY13227.1"/>
    </source>
</evidence>
<accession>A0A0N1IWG2</accession>
<keyword evidence="2" id="KW-0560">Oxidoreductase</keyword>
<name>A0A0N1IWG2_9BACL</name>
<dbReference type="InterPro" id="IPR036291">
    <property type="entry name" value="NAD(P)-bd_dom_sf"/>
</dbReference>
<comment type="similarity">
    <text evidence="1">Belongs to the short-chain dehydrogenases/reductases (SDR) family.</text>
</comment>
<sequence>MNSKQHTLRTALITGSTSGIGLELTRTLLSEGWQVIGLNRSAFPKEDSDIQDGLRSGQLRWVQANLTQYDSLRKALNQIKSETDAIDVLFNNAGGSGYDLRLSDQGHEMHFELQTVVPYIIYMELQDLLHKGTLKTVINTSTSAFNMVKQFNLDILEHPAEFKKLFGPYATSKLALSLWTHEAASTPAAKGIQLLSVDPGGNNTLRGNKTSGLPFYIKPIMKLFFPHPSHGASLLYNAAVAQIRLTSGTFLMKNKPTNLRFAEQSSAILNRVHEIYEHEFLQLDSKIDPVSKKSV</sequence>
<dbReference type="PATRIC" id="fig|1705561.3.peg.5493"/>
<dbReference type="RefSeq" id="WP_053783577.1">
    <property type="nucleotide sequence ID" value="NZ_LITU01000081.1"/>
</dbReference>
<dbReference type="Pfam" id="PF00106">
    <property type="entry name" value="adh_short"/>
    <property type="match status" value="1"/>
</dbReference>
<gene>
    <name evidence="3" type="ORF">AMS66_26130</name>
</gene>
<comment type="caution">
    <text evidence="3">The sequence shown here is derived from an EMBL/GenBank/DDBJ whole genome shotgun (WGS) entry which is preliminary data.</text>
</comment>
<dbReference type="InterPro" id="IPR020904">
    <property type="entry name" value="Sc_DH/Rdtase_CS"/>
</dbReference>
<dbReference type="Gene3D" id="3.40.50.720">
    <property type="entry name" value="NAD(P)-binding Rossmann-like Domain"/>
    <property type="match status" value="1"/>
</dbReference>
<organism evidence="3 4">
    <name type="scientific">Paenibacillus xylanivorans</name>
    <dbReference type="NCBI Taxonomy" id="1705561"/>
    <lineage>
        <taxon>Bacteria</taxon>
        <taxon>Bacillati</taxon>
        <taxon>Bacillota</taxon>
        <taxon>Bacilli</taxon>
        <taxon>Bacillales</taxon>
        <taxon>Paenibacillaceae</taxon>
        <taxon>Paenibacillus</taxon>
    </lineage>
</organism>
<dbReference type="AlphaFoldDB" id="A0A0N1IWG2"/>
<protein>
    <submittedName>
        <fullName evidence="3">Short-chain dehydrogenase</fullName>
    </submittedName>
</protein>
<dbReference type="InterPro" id="IPR002347">
    <property type="entry name" value="SDR_fam"/>
</dbReference>
<evidence type="ECO:0000256" key="1">
    <source>
        <dbReference type="ARBA" id="ARBA00006484"/>
    </source>
</evidence>
<dbReference type="Proteomes" id="UP000037688">
    <property type="component" value="Unassembled WGS sequence"/>
</dbReference>
<dbReference type="PROSITE" id="PS00061">
    <property type="entry name" value="ADH_SHORT"/>
    <property type="match status" value="1"/>
</dbReference>
<evidence type="ECO:0000256" key="2">
    <source>
        <dbReference type="ARBA" id="ARBA00023002"/>
    </source>
</evidence>
<dbReference type="SUPFAM" id="SSF51735">
    <property type="entry name" value="NAD(P)-binding Rossmann-fold domains"/>
    <property type="match status" value="1"/>
</dbReference>
<evidence type="ECO:0000313" key="4">
    <source>
        <dbReference type="Proteomes" id="UP000037688"/>
    </source>
</evidence>